<dbReference type="Proteomes" id="UP000018130">
    <property type="component" value="Unassembled WGS sequence"/>
</dbReference>
<proteinExistence type="predicted"/>
<keyword evidence="1" id="KW-0472">Membrane</keyword>
<protein>
    <submittedName>
        <fullName evidence="2">Preprotein translocase secY subunit (TC 3.A.5.1.1)</fullName>
    </submittedName>
</protein>
<comment type="caution">
    <text evidence="2">The sequence shown here is derived from an EMBL/GenBank/DDBJ whole genome shotgun (WGS) entry which is preliminary data.</text>
</comment>
<reference evidence="2 3" key="1">
    <citation type="submission" date="2013-01" db="EMBL/GenBank/DDBJ databases">
        <authorList>
            <person name="Bench S."/>
        </authorList>
    </citation>
    <scope>NUCLEOTIDE SEQUENCE [LARGE SCALE GENOMIC DNA]</scope>
    <source>
        <strain evidence="2 3">WH 0402</strain>
    </source>
</reference>
<accession>T2JIQ2</accession>
<gene>
    <name evidence="2" type="ORF">CWATWH0402_3645</name>
</gene>
<feature type="transmembrane region" description="Helical" evidence="1">
    <location>
        <begin position="24"/>
        <end position="44"/>
    </location>
</feature>
<keyword evidence="1" id="KW-1133">Transmembrane helix</keyword>
<evidence type="ECO:0000313" key="2">
    <source>
        <dbReference type="EMBL" id="CCQ65155.1"/>
    </source>
</evidence>
<keyword evidence="1" id="KW-0812">Transmembrane</keyword>
<evidence type="ECO:0000256" key="1">
    <source>
        <dbReference type="SAM" id="Phobius"/>
    </source>
</evidence>
<organism evidence="2 3">
    <name type="scientific">Crocosphaera watsonii WH 0402</name>
    <dbReference type="NCBI Taxonomy" id="1284629"/>
    <lineage>
        <taxon>Bacteria</taxon>
        <taxon>Bacillati</taxon>
        <taxon>Cyanobacteriota</taxon>
        <taxon>Cyanophyceae</taxon>
        <taxon>Oscillatoriophycideae</taxon>
        <taxon>Chroococcales</taxon>
        <taxon>Aphanothecaceae</taxon>
        <taxon>Crocosphaera</taxon>
    </lineage>
</organism>
<dbReference type="RefSeq" id="WP_231599075.1">
    <property type="nucleotide sequence ID" value="NZ_CAQN01000124.1"/>
</dbReference>
<reference evidence="2 3" key="2">
    <citation type="submission" date="2013-09" db="EMBL/GenBank/DDBJ databases">
        <title>Whole genome comparison of six Crocosphaera watsonii strains with differing phenotypes.</title>
        <authorList>
            <person name="Bench S.R."/>
            <person name="Heller P."/>
            <person name="Frank I."/>
            <person name="Arciniega M."/>
            <person name="Shilova I.N."/>
            <person name="Zehr J.P."/>
        </authorList>
    </citation>
    <scope>NUCLEOTIDE SEQUENCE [LARGE SCALE GENOMIC DNA]</scope>
    <source>
        <strain evidence="2 3">WH 0402</strain>
    </source>
</reference>
<name>T2JIQ2_CROWT</name>
<sequence>MVVSREKTPTAQETFLQMAQAAGLRGRLLITIGLLIFNSFWDFYSYSRHRSHRIC</sequence>
<dbReference type="AlphaFoldDB" id="T2JIQ2"/>
<dbReference type="EMBL" id="CAQN01000124">
    <property type="protein sequence ID" value="CCQ65155.1"/>
    <property type="molecule type" value="Genomic_DNA"/>
</dbReference>
<evidence type="ECO:0000313" key="3">
    <source>
        <dbReference type="Proteomes" id="UP000018130"/>
    </source>
</evidence>